<dbReference type="GO" id="GO:0042407">
    <property type="term" value="P:cristae formation"/>
    <property type="evidence" value="ECO:0007669"/>
    <property type="project" value="TreeGrafter"/>
</dbReference>
<feature type="domain" description="DnaJ-like protein C11 C-terminal" evidence="4">
    <location>
        <begin position="796"/>
        <end position="878"/>
    </location>
</feature>
<dbReference type="InterPro" id="IPR024586">
    <property type="entry name" value="DnaJ-like_C11_C"/>
</dbReference>
<name>A0A448ZSG3_9STRA</name>
<accession>A0A448ZSG3</accession>
<evidence type="ECO:0000313" key="6">
    <source>
        <dbReference type="Proteomes" id="UP000291116"/>
    </source>
</evidence>
<organism evidence="5 6">
    <name type="scientific">Pseudo-nitzschia multistriata</name>
    <dbReference type="NCBI Taxonomy" id="183589"/>
    <lineage>
        <taxon>Eukaryota</taxon>
        <taxon>Sar</taxon>
        <taxon>Stramenopiles</taxon>
        <taxon>Ochrophyta</taxon>
        <taxon>Bacillariophyta</taxon>
        <taxon>Bacillariophyceae</taxon>
        <taxon>Bacillariophycidae</taxon>
        <taxon>Bacillariales</taxon>
        <taxon>Bacillariaceae</taxon>
        <taxon>Pseudo-nitzschia</taxon>
    </lineage>
</organism>
<keyword evidence="6" id="KW-1185">Reference proteome</keyword>
<proteinExistence type="predicted"/>
<dbReference type="OrthoDB" id="47077at2759"/>
<dbReference type="AlphaFoldDB" id="A0A448ZSG3"/>
<evidence type="ECO:0000259" key="4">
    <source>
        <dbReference type="Pfam" id="PF11875"/>
    </source>
</evidence>
<dbReference type="Proteomes" id="UP000291116">
    <property type="component" value="Unassembled WGS sequence"/>
</dbReference>
<feature type="region of interest" description="Disordered" evidence="3">
    <location>
        <begin position="18"/>
        <end position="85"/>
    </location>
</feature>
<dbReference type="InterPro" id="IPR052243">
    <property type="entry name" value="Mito_inner_membrane_organizer"/>
</dbReference>
<feature type="compositionally biased region" description="Low complexity" evidence="3">
    <location>
        <begin position="60"/>
        <end position="69"/>
    </location>
</feature>
<dbReference type="Pfam" id="PF11875">
    <property type="entry name" value="DnaJ-like_C11_C"/>
    <property type="match status" value="1"/>
</dbReference>
<evidence type="ECO:0000313" key="5">
    <source>
        <dbReference type="EMBL" id="VEU44934.1"/>
    </source>
</evidence>
<keyword evidence="1" id="KW-0143">Chaperone</keyword>
<gene>
    <name evidence="5" type="ORF">PSNMU_V1.4_AUG-EV-PASAV3_0120750</name>
</gene>
<dbReference type="PANTHER" id="PTHR44157">
    <property type="entry name" value="DNAJ HOMOLOG SUBFAMILY C MEMBER 11"/>
    <property type="match status" value="1"/>
</dbReference>
<evidence type="ECO:0000256" key="2">
    <source>
        <dbReference type="SAM" id="Coils"/>
    </source>
</evidence>
<dbReference type="PANTHER" id="PTHR44157:SF1">
    <property type="entry name" value="DNAJ HOMOLOG SUBFAMILY C MEMBER 11"/>
    <property type="match status" value="1"/>
</dbReference>
<reference evidence="5 6" key="1">
    <citation type="submission" date="2019-01" db="EMBL/GenBank/DDBJ databases">
        <authorList>
            <person name="Ferrante I. M."/>
        </authorList>
    </citation>
    <scope>NUCLEOTIDE SEQUENCE [LARGE SCALE GENOMIC DNA]</scope>
    <source>
        <strain evidence="5 6">B856</strain>
    </source>
</reference>
<feature type="coiled-coil region" evidence="2">
    <location>
        <begin position="146"/>
        <end position="191"/>
    </location>
</feature>
<dbReference type="EMBL" id="CAACVS010000676">
    <property type="protein sequence ID" value="VEU44934.1"/>
    <property type="molecule type" value="Genomic_DNA"/>
</dbReference>
<feature type="compositionally biased region" description="Basic and acidic residues" evidence="3">
    <location>
        <begin position="18"/>
        <end position="55"/>
    </location>
</feature>
<protein>
    <recommendedName>
        <fullName evidence="4">DnaJ-like protein C11 C-terminal domain-containing protein</fullName>
    </recommendedName>
</protein>
<evidence type="ECO:0000256" key="3">
    <source>
        <dbReference type="SAM" id="MobiDB-lite"/>
    </source>
</evidence>
<keyword evidence="2" id="KW-0175">Coiled coil</keyword>
<dbReference type="GO" id="GO:0005739">
    <property type="term" value="C:mitochondrion"/>
    <property type="evidence" value="ECO:0007669"/>
    <property type="project" value="GOC"/>
</dbReference>
<evidence type="ECO:0000256" key="1">
    <source>
        <dbReference type="ARBA" id="ARBA00023186"/>
    </source>
</evidence>
<sequence>MKKKELDFERIARQAREFREQEEKRIASEKEDEARRIAAEKEAERERIAQAHEETLLNAEHSSIGSSHSYESRAPKPSPGTVKRRTEWLRNLAKDAAEHRHLEEEFNSMLVARLKRHPNEAAKDAEAAVKAALTSSSPRDDFDRDIEKLRDQTAHIAKEVANAERRLRKGSEDLIEEFNQIEADLEMEIAEYQTPSSDANSSDLDIEGHEVNGVKPRDLMEEYSHSDAPDLTTVESMTMETIEENIDAPEGNLEPQGDSDIEKLETSPGQQIHSGGPEYGAEADPAHTTAKTVSVVSKSIIAEPSTMETTEENVDAPEEILEPQRDEDAREIQPLPKKKSYSNNLEFGAEADPTDITDGTFPIASKSTIAESTSIETLEENFDVPEANSELQDGMGVGIIQMLPKQQMHSDGLEYGAQADPRTQALLAEDDLVPTGKKYHADENLRIKDRNKKSIVLDGSIPVDRKIFRRNKSSSKNYEDEDGEFGSEFVHKEATFELPMELTENGLKLSSNTAEVNMITTIPPSRLDGRISGILEGRSTLGPHSNTASGSLALEYKSSKQSRLTLGMIRGCEPHHPLITIGGRLLRQGTSVGVIFYHNAQFLHQMLLEHSLWAISFRHSFPNSRWTLSSQLSRRKDLSLSLVNGNKLSGLIGWNLLKPKQFHARFDARPKLTEYRRAHLYCQWKASPGPGLWNVGLSLVQSLHSQIATVGLGCRLFSTKGLEWVISWSRGNSTISIPILLSKSMAPSTTIGQTFYFSLISFMMQEYIAETWGWIGNDSEDDEDCKVEDASIALRAQNLAKARQDAVIQKELMARQARRKTKEEKEKDGLIIIDAIYKVENGEEWSVTVPLQFWVTNSTLTLPARPKSELLGFYDVAAPLKNSRVSSIAGNQTSTTSSSSGRCFPTLSELWHDLLDRTPEDSQSKKSEISSPTLTVSYEFRGKPHVVTIKDRDELRLPQV</sequence>